<comment type="caution">
    <text evidence="2">The sequence shown here is derived from an EMBL/GenBank/DDBJ whole genome shotgun (WGS) entry which is preliminary data.</text>
</comment>
<name>A0A8X6TKP5_NEPPI</name>
<evidence type="ECO:0000313" key="3">
    <source>
        <dbReference type="Proteomes" id="UP000887013"/>
    </source>
</evidence>
<evidence type="ECO:0000313" key="2">
    <source>
        <dbReference type="EMBL" id="GFT28629.1"/>
    </source>
</evidence>
<dbReference type="EMBL" id="BMAW01012446">
    <property type="protein sequence ID" value="GFT28629.1"/>
    <property type="molecule type" value="Genomic_DNA"/>
</dbReference>
<feature type="region of interest" description="Disordered" evidence="1">
    <location>
        <begin position="1"/>
        <end position="29"/>
    </location>
</feature>
<sequence length="101" mass="11440">MSIHQRSSDSRSGIKKGNRLSAGESAPHPDFVRLAMTSPNIIEYSSFTVFSHPFDVDGELVLLSSQRKLIKPHETLLPKTKFKDITLIDFHKNYSLPDRKS</sequence>
<dbReference type="AlphaFoldDB" id="A0A8X6TKP5"/>
<organism evidence="2 3">
    <name type="scientific">Nephila pilipes</name>
    <name type="common">Giant wood spider</name>
    <name type="synonym">Nephila maculata</name>
    <dbReference type="NCBI Taxonomy" id="299642"/>
    <lineage>
        <taxon>Eukaryota</taxon>
        <taxon>Metazoa</taxon>
        <taxon>Ecdysozoa</taxon>
        <taxon>Arthropoda</taxon>
        <taxon>Chelicerata</taxon>
        <taxon>Arachnida</taxon>
        <taxon>Araneae</taxon>
        <taxon>Araneomorphae</taxon>
        <taxon>Entelegynae</taxon>
        <taxon>Araneoidea</taxon>
        <taxon>Nephilidae</taxon>
        <taxon>Nephila</taxon>
    </lineage>
</organism>
<protein>
    <submittedName>
        <fullName evidence="2">Uncharacterized protein</fullName>
    </submittedName>
</protein>
<reference evidence="2" key="1">
    <citation type="submission" date="2020-08" db="EMBL/GenBank/DDBJ databases">
        <title>Multicomponent nature underlies the extraordinary mechanical properties of spider dragline silk.</title>
        <authorList>
            <person name="Kono N."/>
            <person name="Nakamura H."/>
            <person name="Mori M."/>
            <person name="Yoshida Y."/>
            <person name="Ohtoshi R."/>
            <person name="Malay A.D."/>
            <person name="Moran D.A.P."/>
            <person name="Tomita M."/>
            <person name="Numata K."/>
            <person name="Arakawa K."/>
        </authorList>
    </citation>
    <scope>NUCLEOTIDE SEQUENCE</scope>
</reference>
<accession>A0A8X6TKP5</accession>
<keyword evidence="3" id="KW-1185">Reference proteome</keyword>
<proteinExistence type="predicted"/>
<dbReference type="Proteomes" id="UP000887013">
    <property type="component" value="Unassembled WGS sequence"/>
</dbReference>
<evidence type="ECO:0000256" key="1">
    <source>
        <dbReference type="SAM" id="MobiDB-lite"/>
    </source>
</evidence>
<gene>
    <name evidence="2" type="ORF">NPIL_590161</name>
</gene>